<dbReference type="InterPro" id="IPR001757">
    <property type="entry name" value="P_typ_ATPase"/>
</dbReference>
<dbReference type="OrthoDB" id="3352408at2759"/>
<dbReference type="EC" id="7.2.2.10" evidence="12"/>
<dbReference type="Gene3D" id="2.70.150.10">
    <property type="entry name" value="Calcium-transporting ATPase, cytoplasmic transduction domain A"/>
    <property type="match status" value="1"/>
</dbReference>
<dbReference type="Pfam" id="PF00690">
    <property type="entry name" value="Cation_ATPase_N"/>
    <property type="match status" value="1"/>
</dbReference>
<dbReference type="Gene3D" id="1.20.1110.10">
    <property type="entry name" value="Calcium-transporting ATPase, transmembrane domain"/>
    <property type="match status" value="1"/>
</dbReference>
<dbReference type="InterPro" id="IPR059000">
    <property type="entry name" value="ATPase_P-type_domA"/>
</dbReference>
<evidence type="ECO:0000256" key="7">
    <source>
        <dbReference type="ARBA" id="ARBA00022840"/>
    </source>
</evidence>
<dbReference type="SFLD" id="SFLDF00027">
    <property type="entry name" value="p-type_atpase"/>
    <property type="match status" value="1"/>
</dbReference>
<proteinExistence type="inferred from homology"/>
<organism evidence="14 15">
    <name type="scientific">Tribonema minus</name>
    <dbReference type="NCBI Taxonomy" id="303371"/>
    <lineage>
        <taxon>Eukaryota</taxon>
        <taxon>Sar</taxon>
        <taxon>Stramenopiles</taxon>
        <taxon>Ochrophyta</taxon>
        <taxon>PX clade</taxon>
        <taxon>Xanthophyceae</taxon>
        <taxon>Tribonematales</taxon>
        <taxon>Tribonemataceae</taxon>
        <taxon>Tribonema</taxon>
    </lineage>
</organism>
<feature type="domain" description="Cation-transporting P-type ATPase N-terminal" evidence="13">
    <location>
        <begin position="6"/>
        <end position="80"/>
    </location>
</feature>
<keyword evidence="8" id="KW-1278">Translocase</keyword>
<comment type="caution">
    <text evidence="12">Lacks conserved residue(s) required for the propagation of feature annotation.</text>
</comment>
<dbReference type="InterPro" id="IPR006068">
    <property type="entry name" value="ATPase_P-typ_cation-transptr_C"/>
</dbReference>
<dbReference type="InterPro" id="IPR023214">
    <property type="entry name" value="HAD_sf"/>
</dbReference>
<dbReference type="Pfam" id="PF00122">
    <property type="entry name" value="E1-E2_ATPase"/>
    <property type="match status" value="1"/>
</dbReference>
<dbReference type="SUPFAM" id="SSF81653">
    <property type="entry name" value="Calcium ATPase, transduction domain A"/>
    <property type="match status" value="1"/>
</dbReference>
<evidence type="ECO:0000256" key="9">
    <source>
        <dbReference type="ARBA" id="ARBA00022989"/>
    </source>
</evidence>
<dbReference type="Proteomes" id="UP000664859">
    <property type="component" value="Unassembled WGS sequence"/>
</dbReference>
<dbReference type="Gene3D" id="3.40.50.1000">
    <property type="entry name" value="HAD superfamily/HAD-like"/>
    <property type="match status" value="1"/>
</dbReference>
<dbReference type="SFLD" id="SFLDS00003">
    <property type="entry name" value="Haloacid_Dehalogenase"/>
    <property type="match status" value="1"/>
</dbReference>
<evidence type="ECO:0000313" key="14">
    <source>
        <dbReference type="EMBL" id="KAG5184494.1"/>
    </source>
</evidence>
<dbReference type="GO" id="GO:0005524">
    <property type="term" value="F:ATP binding"/>
    <property type="evidence" value="ECO:0007669"/>
    <property type="project" value="UniProtKB-KW"/>
</dbReference>
<keyword evidence="15" id="KW-1185">Reference proteome</keyword>
<evidence type="ECO:0000256" key="12">
    <source>
        <dbReference type="RuleBase" id="RU361146"/>
    </source>
</evidence>
<comment type="catalytic activity">
    <reaction evidence="12">
        <text>Ca(2+)(in) + ATP + H2O = Ca(2+)(out) + ADP + phosphate + H(+)</text>
        <dbReference type="Rhea" id="RHEA:18105"/>
        <dbReference type="ChEBI" id="CHEBI:15377"/>
        <dbReference type="ChEBI" id="CHEBI:15378"/>
        <dbReference type="ChEBI" id="CHEBI:29108"/>
        <dbReference type="ChEBI" id="CHEBI:30616"/>
        <dbReference type="ChEBI" id="CHEBI:43474"/>
        <dbReference type="ChEBI" id="CHEBI:456216"/>
        <dbReference type="EC" id="7.2.2.10"/>
    </reaction>
</comment>
<feature type="transmembrane region" description="Helical" evidence="12">
    <location>
        <begin position="700"/>
        <end position="720"/>
    </location>
</feature>
<feature type="transmembrane region" description="Helical" evidence="12">
    <location>
        <begin position="842"/>
        <end position="859"/>
    </location>
</feature>
<dbReference type="InterPro" id="IPR008250">
    <property type="entry name" value="ATPase_P-typ_transduc_dom_A_sf"/>
</dbReference>
<dbReference type="SUPFAM" id="SSF56784">
    <property type="entry name" value="HAD-like"/>
    <property type="match status" value="1"/>
</dbReference>
<dbReference type="SUPFAM" id="SSF81660">
    <property type="entry name" value="Metal cation-transporting ATPase, ATP-binding domain N"/>
    <property type="match status" value="1"/>
</dbReference>
<dbReference type="Gene3D" id="3.40.1110.10">
    <property type="entry name" value="Calcium-transporting ATPase, cytoplasmic domain N"/>
    <property type="match status" value="1"/>
</dbReference>
<accession>A0A836CGC1</accession>
<keyword evidence="4 12" id="KW-0812">Transmembrane</keyword>
<dbReference type="PROSITE" id="PS00154">
    <property type="entry name" value="ATPASE_E1_E2"/>
    <property type="match status" value="1"/>
</dbReference>
<comment type="subcellular location">
    <subcellularLocation>
        <location evidence="1">Endomembrane system</location>
        <topology evidence="1">Multi-pass membrane protein</topology>
    </subcellularLocation>
    <subcellularLocation>
        <location evidence="12">Membrane</location>
        <topology evidence="12">Multi-pass membrane protein</topology>
    </subcellularLocation>
</comment>
<dbReference type="PANTHER" id="PTHR42861">
    <property type="entry name" value="CALCIUM-TRANSPORTING ATPASE"/>
    <property type="match status" value="1"/>
</dbReference>
<dbReference type="Pfam" id="PF08282">
    <property type="entry name" value="Hydrolase_3"/>
    <property type="match status" value="1"/>
</dbReference>
<keyword evidence="9 12" id="KW-1133">Transmembrane helix</keyword>
<dbReference type="EMBL" id="JAFCMP010000164">
    <property type="protein sequence ID" value="KAG5184494.1"/>
    <property type="molecule type" value="Genomic_DNA"/>
</dbReference>
<feature type="transmembrane region" description="Helical" evidence="12">
    <location>
        <begin position="60"/>
        <end position="78"/>
    </location>
</feature>
<dbReference type="GO" id="GO:0016020">
    <property type="term" value="C:membrane"/>
    <property type="evidence" value="ECO:0007669"/>
    <property type="project" value="UniProtKB-SubCell"/>
</dbReference>
<evidence type="ECO:0000256" key="5">
    <source>
        <dbReference type="ARBA" id="ARBA00022741"/>
    </source>
</evidence>
<comment type="function">
    <text evidence="12">Catalyzes the hydrolysis of ATP coupled with the transport of calcium.</text>
</comment>
<evidence type="ECO:0000256" key="4">
    <source>
        <dbReference type="ARBA" id="ARBA00022692"/>
    </source>
</evidence>
<evidence type="ECO:0000313" key="15">
    <source>
        <dbReference type="Proteomes" id="UP000664859"/>
    </source>
</evidence>
<dbReference type="InterPro" id="IPR004014">
    <property type="entry name" value="ATPase_P-typ_cation-transptr_N"/>
</dbReference>
<keyword evidence="6 12" id="KW-0106">Calcium</keyword>
<feature type="transmembrane region" description="Helical" evidence="12">
    <location>
        <begin position="84"/>
        <end position="100"/>
    </location>
</feature>
<dbReference type="GO" id="GO:0005388">
    <property type="term" value="F:P-type calcium transporter activity"/>
    <property type="evidence" value="ECO:0007669"/>
    <property type="project" value="UniProtKB-EC"/>
</dbReference>
<keyword evidence="11 12" id="KW-0472">Membrane</keyword>
<evidence type="ECO:0000256" key="10">
    <source>
        <dbReference type="ARBA" id="ARBA00023065"/>
    </source>
</evidence>
<evidence type="ECO:0000256" key="3">
    <source>
        <dbReference type="ARBA" id="ARBA00022568"/>
    </source>
</evidence>
<dbReference type="InterPro" id="IPR018303">
    <property type="entry name" value="ATPase_P-typ_P_site"/>
</dbReference>
<name>A0A836CGC1_9STRA</name>
<reference evidence="14" key="1">
    <citation type="submission" date="2021-02" db="EMBL/GenBank/DDBJ databases">
        <title>First Annotated Genome of the Yellow-green Alga Tribonema minus.</title>
        <authorList>
            <person name="Mahan K.M."/>
        </authorList>
    </citation>
    <scope>NUCLEOTIDE SEQUENCE</scope>
    <source>
        <strain evidence="14">UTEX B ZZ1240</strain>
    </source>
</reference>
<dbReference type="InterPro" id="IPR044492">
    <property type="entry name" value="P_typ_ATPase_HD_dom"/>
</dbReference>
<dbReference type="GO" id="GO:0012505">
    <property type="term" value="C:endomembrane system"/>
    <property type="evidence" value="ECO:0007669"/>
    <property type="project" value="UniProtKB-SubCell"/>
</dbReference>
<sequence length="895" mass="95086">MIVTNEAVHMAAEQAVQHLNSDPKSGLTLAEVEVRKTMYPLNELDADDPEPLYMKFLDTFKDPLIMLLLASCVVSAVMRQFDDAISILAAVVIVGTVAFVQEYRSEKSLAALNELVPPRATVVREGRAQALMASELVPGDVVVVAAGDRVPADCRILEAVQLMTDDSSLTGEDHPHDKHAATLPHDGRGELPLAECCNMVFMGSLACSGHCRALVTATGMRTEFGKVFADLRGVEQRRTPLQLKMDGLGKHLSALSFCIIGVIALAGVAQGRQLLDMFTIGVSLAVAAIPEGLPICVTVTLALGVMRMAKRNAIVKKLPAVEALGCATVVCVDKTGTITQNQMTVKEVYLSCETELVEVSGGGYDPTGDFSLGGTLLQTHEHAALSQLLEAACLCNNAAVAPSDSGRRRNGGSSSIQGQPTELALLVAAAKWGLADPRLKHERLGEVAFSSERKCMEVRCVPVSDSGSGGGGCAARVIAKGTLEAILPRCARALDRAAEPVPLTDAERERIAHAAGALGRRGRRVIAVAFGVVGTEGLVFGGLVGIMDPPRRGARAAVEEMQLCRTRLCMITGDAEETAVAIASAVGFFDPSLHRTLSGPEMERMSAVELESIIHDVAVFYRTSPRHKLGISIGEVVAMTGDGVNDAPALKAADIGVAMGRSGTDVAKEAADMILMDDDFATIVAAVEEGKGIFYNIKNFLAFQLSTSVAALGLVALSTFSGLPSPLNAMQILWINIIMDGPPAQSLGVEPVQSTVISRPPRRPDDPIINRALLLRVLSSATLIVLGTLFVFHRELVDGAVTSRDTTMTFTTFVAFDMVNAYCCRSADKTVLQMPLLANRPFAYAVGGSILGQLAVIYLPPLQRVFQTEALSPWDLAFIACLASSLALLDTLRKR</sequence>
<feature type="transmembrane region" description="Helical" evidence="12">
    <location>
        <begin position="871"/>
        <end position="889"/>
    </location>
</feature>
<feature type="transmembrane region" description="Helical" evidence="12">
    <location>
        <begin position="252"/>
        <end position="271"/>
    </location>
</feature>
<comment type="caution">
    <text evidence="14">The sequence shown here is derived from an EMBL/GenBank/DDBJ whole genome shotgun (WGS) entry which is preliminary data.</text>
</comment>
<dbReference type="InterPro" id="IPR023298">
    <property type="entry name" value="ATPase_P-typ_TM_dom_sf"/>
</dbReference>
<dbReference type="PRINTS" id="PR00119">
    <property type="entry name" value="CATATPASE"/>
</dbReference>
<dbReference type="Pfam" id="PF00689">
    <property type="entry name" value="Cation_ATPase_C"/>
    <property type="match status" value="1"/>
</dbReference>
<feature type="transmembrane region" description="Helical" evidence="12">
    <location>
        <begin position="277"/>
        <end position="306"/>
    </location>
</feature>
<keyword evidence="5 12" id="KW-0547">Nucleotide-binding</keyword>
<keyword evidence="2 12" id="KW-0813">Transport</keyword>
<comment type="similarity">
    <text evidence="12">Belongs to the cation transport ATPase (P-type) (TC 3.A.3) family.</text>
</comment>
<protein>
    <recommendedName>
        <fullName evidence="12">Calcium-transporting ATPase</fullName>
        <ecNumber evidence="12">7.2.2.10</ecNumber>
    </recommendedName>
</protein>
<dbReference type="AlphaFoldDB" id="A0A836CGC1"/>
<evidence type="ECO:0000259" key="13">
    <source>
        <dbReference type="SMART" id="SM00831"/>
    </source>
</evidence>
<dbReference type="NCBIfam" id="TIGR01522">
    <property type="entry name" value="ATPase-IIA2_Ca"/>
    <property type="match status" value="1"/>
</dbReference>
<dbReference type="PRINTS" id="PR00120">
    <property type="entry name" value="HATPASE"/>
</dbReference>
<dbReference type="InterPro" id="IPR023299">
    <property type="entry name" value="ATPase_P-typ_cyto_dom_N"/>
</dbReference>
<dbReference type="SUPFAM" id="SSF81665">
    <property type="entry name" value="Calcium ATPase, transmembrane domain M"/>
    <property type="match status" value="1"/>
</dbReference>
<dbReference type="NCBIfam" id="TIGR01494">
    <property type="entry name" value="ATPase_P-type"/>
    <property type="match status" value="2"/>
</dbReference>
<evidence type="ECO:0000256" key="11">
    <source>
        <dbReference type="ARBA" id="ARBA00023136"/>
    </source>
</evidence>
<evidence type="ECO:0000256" key="8">
    <source>
        <dbReference type="ARBA" id="ARBA00022967"/>
    </source>
</evidence>
<dbReference type="InterPro" id="IPR036412">
    <property type="entry name" value="HAD-like_sf"/>
</dbReference>
<feature type="transmembrane region" description="Helical" evidence="12">
    <location>
        <begin position="773"/>
        <end position="792"/>
    </location>
</feature>
<evidence type="ECO:0000256" key="1">
    <source>
        <dbReference type="ARBA" id="ARBA00004127"/>
    </source>
</evidence>
<keyword evidence="3 12" id="KW-0109">Calcium transport</keyword>
<dbReference type="SMART" id="SM00831">
    <property type="entry name" value="Cation_ATPase_N"/>
    <property type="match status" value="1"/>
</dbReference>
<evidence type="ECO:0000256" key="2">
    <source>
        <dbReference type="ARBA" id="ARBA00022448"/>
    </source>
</evidence>
<dbReference type="InterPro" id="IPR006413">
    <property type="entry name" value="P-type_ATPase_IIA_PMR1"/>
</dbReference>
<evidence type="ECO:0000256" key="6">
    <source>
        <dbReference type="ARBA" id="ARBA00022837"/>
    </source>
</evidence>
<dbReference type="SFLD" id="SFLDG00002">
    <property type="entry name" value="C1.7:_P-type_atpase_like"/>
    <property type="match status" value="1"/>
</dbReference>
<gene>
    <name evidence="14" type="ORF">JKP88DRAFT_260645</name>
</gene>
<dbReference type="Pfam" id="PF13246">
    <property type="entry name" value="Cation_ATPase"/>
    <property type="match status" value="1"/>
</dbReference>
<keyword evidence="10 12" id="KW-0406">Ion transport</keyword>
<dbReference type="GO" id="GO:0016887">
    <property type="term" value="F:ATP hydrolysis activity"/>
    <property type="evidence" value="ECO:0007669"/>
    <property type="project" value="InterPro"/>
</dbReference>
<keyword evidence="7 12" id="KW-0067">ATP-binding</keyword>